<dbReference type="GO" id="GO:1903785">
    <property type="term" value="P:L-valine transmembrane transport"/>
    <property type="evidence" value="ECO:0007669"/>
    <property type="project" value="TreeGrafter"/>
</dbReference>
<evidence type="ECO:0000256" key="4">
    <source>
        <dbReference type="ARBA" id="ARBA00022475"/>
    </source>
</evidence>
<dbReference type="GeneID" id="42777523"/>
<keyword evidence="7 8" id="KW-0472">Membrane</keyword>
<comment type="similarity">
    <text evidence="2">Belongs to the AzlC family.</text>
</comment>
<dbReference type="GO" id="GO:0005886">
    <property type="term" value="C:plasma membrane"/>
    <property type="evidence" value="ECO:0007669"/>
    <property type="project" value="UniProtKB-SubCell"/>
</dbReference>
<feature type="transmembrane region" description="Helical" evidence="8">
    <location>
        <begin position="143"/>
        <end position="166"/>
    </location>
</feature>
<dbReference type="Proteomes" id="UP000092714">
    <property type="component" value="Unassembled WGS sequence"/>
</dbReference>
<evidence type="ECO:0000256" key="7">
    <source>
        <dbReference type="ARBA" id="ARBA00023136"/>
    </source>
</evidence>
<organism evidence="9 10">
    <name type="scientific">Clostridium paraputrificum</name>
    <dbReference type="NCBI Taxonomy" id="29363"/>
    <lineage>
        <taxon>Bacteria</taxon>
        <taxon>Bacillati</taxon>
        <taxon>Bacillota</taxon>
        <taxon>Clostridia</taxon>
        <taxon>Eubacteriales</taxon>
        <taxon>Clostridiaceae</taxon>
        <taxon>Clostridium</taxon>
    </lineage>
</organism>
<evidence type="ECO:0000256" key="3">
    <source>
        <dbReference type="ARBA" id="ARBA00022448"/>
    </source>
</evidence>
<dbReference type="PANTHER" id="PTHR34979:SF1">
    <property type="entry name" value="INNER MEMBRANE PROTEIN YGAZ"/>
    <property type="match status" value="1"/>
</dbReference>
<feature type="transmembrane region" description="Helical" evidence="8">
    <location>
        <begin position="81"/>
        <end position="101"/>
    </location>
</feature>
<dbReference type="PANTHER" id="PTHR34979">
    <property type="entry name" value="INNER MEMBRANE PROTEIN YGAZ"/>
    <property type="match status" value="1"/>
</dbReference>
<feature type="transmembrane region" description="Helical" evidence="8">
    <location>
        <begin position="54"/>
        <end position="75"/>
    </location>
</feature>
<evidence type="ECO:0000313" key="9">
    <source>
        <dbReference type="EMBL" id="OBY12378.1"/>
    </source>
</evidence>
<keyword evidence="6 8" id="KW-1133">Transmembrane helix</keyword>
<keyword evidence="5 8" id="KW-0812">Transmembrane</keyword>
<feature type="transmembrane region" description="Helical" evidence="8">
    <location>
        <begin position="20"/>
        <end position="42"/>
    </location>
</feature>
<feature type="transmembrane region" description="Helical" evidence="8">
    <location>
        <begin position="172"/>
        <end position="188"/>
    </location>
</feature>
<evidence type="ECO:0008006" key="11">
    <source>
        <dbReference type="Google" id="ProtNLM"/>
    </source>
</evidence>
<comment type="caution">
    <text evidence="9">The sequence shown here is derived from an EMBL/GenBank/DDBJ whole genome shotgun (WGS) entry which is preliminary data.</text>
</comment>
<proteinExistence type="inferred from homology"/>
<evidence type="ECO:0000256" key="8">
    <source>
        <dbReference type="SAM" id="Phobius"/>
    </source>
</evidence>
<keyword evidence="10" id="KW-1185">Reference proteome</keyword>
<dbReference type="AlphaFoldDB" id="A0A174B2S2"/>
<evidence type="ECO:0000256" key="6">
    <source>
        <dbReference type="ARBA" id="ARBA00022989"/>
    </source>
</evidence>
<dbReference type="InterPro" id="IPR011606">
    <property type="entry name" value="Brnchd-chn_aa_trnsp_permease"/>
</dbReference>
<reference evidence="9 10" key="1">
    <citation type="submission" date="2016-06" db="EMBL/GenBank/DDBJ databases">
        <authorList>
            <person name="Kjaerup R.B."/>
            <person name="Dalgaard T.S."/>
            <person name="Juul-Madsen H.R."/>
        </authorList>
    </citation>
    <scope>NUCLEOTIDE SEQUENCE [LARGE SCALE GENOMIC DNA]</scope>
    <source>
        <strain evidence="9 10">373-A1</strain>
    </source>
</reference>
<comment type="subcellular location">
    <subcellularLocation>
        <location evidence="1">Cell membrane</location>
        <topology evidence="1">Multi-pass membrane protein</topology>
    </subcellularLocation>
</comment>
<dbReference type="OrthoDB" id="3177005at2"/>
<gene>
    <name evidence="9" type="ORF">CP373A1_01930</name>
</gene>
<evidence type="ECO:0000256" key="5">
    <source>
        <dbReference type="ARBA" id="ARBA00022692"/>
    </source>
</evidence>
<evidence type="ECO:0000313" key="10">
    <source>
        <dbReference type="Proteomes" id="UP000092714"/>
    </source>
</evidence>
<feature type="transmembrane region" description="Helical" evidence="8">
    <location>
        <begin position="217"/>
        <end position="237"/>
    </location>
</feature>
<protein>
    <recommendedName>
        <fullName evidence="11">Inner membrane protein YgaZ</fullName>
    </recommendedName>
</protein>
<evidence type="ECO:0000256" key="1">
    <source>
        <dbReference type="ARBA" id="ARBA00004651"/>
    </source>
</evidence>
<dbReference type="eggNOG" id="COG1296">
    <property type="taxonomic scope" value="Bacteria"/>
</dbReference>
<accession>A0A174B2S2</accession>
<name>A0A174B2S2_9CLOT</name>
<dbReference type="RefSeq" id="WP_051196075.1">
    <property type="nucleotide sequence ID" value="NZ_CABHIH010000001.1"/>
</dbReference>
<dbReference type="EMBL" id="MAPZ01000009">
    <property type="protein sequence ID" value="OBY12378.1"/>
    <property type="molecule type" value="Genomic_DNA"/>
</dbReference>
<sequence>MIETIHNKKEENKLSRDDVIYGVKMAIPICIGYIPLGIASGILSQKAGLSPIEIGFLSLFVFAGSGQFITSSMLIAHSSMFSIILTTFIVNLRHILMSSTLSQYFSKCNKKFLLFFSHEITDETFAINLIKFKEGRWNTRRATILNIVSHSTWILSNILGGVTGSIFNFNDTIINFVLTSMFICLLCLQLKGGIYILCAVISGFTAVNLSLIMNNNLYVIIATLLSATLCYFVEKFIKIRKGV</sequence>
<keyword evidence="3" id="KW-0813">Transport</keyword>
<dbReference type="Pfam" id="PF03591">
    <property type="entry name" value="AzlC"/>
    <property type="match status" value="1"/>
</dbReference>
<keyword evidence="4" id="KW-1003">Cell membrane</keyword>
<evidence type="ECO:0000256" key="2">
    <source>
        <dbReference type="ARBA" id="ARBA00010735"/>
    </source>
</evidence>